<evidence type="ECO:0000313" key="2">
    <source>
        <dbReference type="Proteomes" id="UP000033551"/>
    </source>
</evidence>
<sequence length="66" mass="6373">MVAGALAADASAPLAAGGGVLAREMVRVNHYGPAASREAVVASLRALASALSADPEAALEAASAAW</sequence>
<evidence type="ECO:0008006" key="3">
    <source>
        <dbReference type="Google" id="ProtNLM"/>
    </source>
</evidence>
<name>A0A0F4IWC3_9ACTN</name>
<proteinExistence type="predicted"/>
<reference evidence="1 2" key="1">
    <citation type="submission" date="2015-02" db="EMBL/GenBank/DDBJ databases">
        <authorList>
            <person name="Ju K.-S."/>
            <person name="Doroghazi J.R."/>
            <person name="Metcalf W."/>
        </authorList>
    </citation>
    <scope>NUCLEOTIDE SEQUENCE [LARGE SCALE GENOMIC DNA]</scope>
    <source>
        <strain evidence="1 2">NRRL ISP-5550</strain>
    </source>
</reference>
<protein>
    <recommendedName>
        <fullName evidence="3">Aspartate aminotransferase</fullName>
    </recommendedName>
</protein>
<dbReference type="AlphaFoldDB" id="A0A0F4IWC3"/>
<comment type="caution">
    <text evidence="1">The sequence shown here is derived from an EMBL/GenBank/DDBJ whole genome shotgun (WGS) entry which is preliminary data.</text>
</comment>
<accession>A0A0F4IWC3</accession>
<dbReference type="EMBL" id="JZWV01001142">
    <property type="protein sequence ID" value="KJY24961.1"/>
    <property type="molecule type" value="Genomic_DNA"/>
</dbReference>
<keyword evidence="2" id="KW-1185">Reference proteome</keyword>
<dbReference type="InterPro" id="IPR015422">
    <property type="entry name" value="PyrdxlP-dep_Trfase_small"/>
</dbReference>
<dbReference type="Gene3D" id="3.90.1150.10">
    <property type="entry name" value="Aspartate Aminotransferase, domain 1"/>
    <property type="match status" value="1"/>
</dbReference>
<organism evidence="1 2">
    <name type="scientific">Streptomyces katrae</name>
    <dbReference type="NCBI Taxonomy" id="68223"/>
    <lineage>
        <taxon>Bacteria</taxon>
        <taxon>Bacillati</taxon>
        <taxon>Actinomycetota</taxon>
        <taxon>Actinomycetes</taxon>
        <taxon>Kitasatosporales</taxon>
        <taxon>Streptomycetaceae</taxon>
        <taxon>Streptomyces</taxon>
    </lineage>
</organism>
<gene>
    <name evidence="1" type="ORF">VR44_33850</name>
</gene>
<dbReference type="Proteomes" id="UP000033551">
    <property type="component" value="Unassembled WGS sequence"/>
</dbReference>
<evidence type="ECO:0000313" key="1">
    <source>
        <dbReference type="EMBL" id="KJY24961.1"/>
    </source>
</evidence>